<name>A0A0K8RQJ7_IXORI</name>
<dbReference type="EMBL" id="GADI01000640">
    <property type="protein sequence ID" value="JAA73168.1"/>
    <property type="molecule type" value="mRNA"/>
</dbReference>
<proteinExistence type="evidence at transcript level"/>
<evidence type="ECO:0000313" key="2">
    <source>
        <dbReference type="EMBL" id="JAA73168.1"/>
    </source>
</evidence>
<feature type="non-terminal residue" evidence="2">
    <location>
        <position position="1"/>
    </location>
</feature>
<reference evidence="2" key="1">
    <citation type="submission" date="2012-12" db="EMBL/GenBank/DDBJ databases">
        <title>Identification and characterization of a phenylalanine ammonia-lyase gene family in Isatis indigotica Fort.</title>
        <authorList>
            <person name="Liu Q."/>
            <person name="Chen J."/>
            <person name="Zhou X."/>
            <person name="Di P."/>
            <person name="Xiao Y."/>
            <person name="Xuan H."/>
            <person name="Zhang L."/>
            <person name="Chen W."/>
        </authorList>
    </citation>
    <scope>NUCLEOTIDE SEQUENCE</scope>
    <source>
        <tissue evidence="2">Salivary gland</tissue>
    </source>
</reference>
<dbReference type="AlphaFoldDB" id="A0A0K8RQJ7"/>
<protein>
    <submittedName>
        <fullName evidence="2">Putative isac anti-complement</fullName>
    </submittedName>
</protein>
<organism evidence="2">
    <name type="scientific">Ixodes ricinus</name>
    <name type="common">Common tick</name>
    <name type="synonym">Acarus ricinus</name>
    <dbReference type="NCBI Taxonomy" id="34613"/>
    <lineage>
        <taxon>Eukaryota</taxon>
        <taxon>Metazoa</taxon>
        <taxon>Ecdysozoa</taxon>
        <taxon>Arthropoda</taxon>
        <taxon>Chelicerata</taxon>
        <taxon>Arachnida</taxon>
        <taxon>Acari</taxon>
        <taxon>Parasitiformes</taxon>
        <taxon>Ixodida</taxon>
        <taxon>Ixodoidea</taxon>
        <taxon>Ixodidae</taxon>
        <taxon>Ixodinae</taxon>
        <taxon>Ixodes</taxon>
    </lineage>
</organism>
<sequence length="186" mass="20026">YGLVTGDHLRVRGIAVGYGISGGLQPYFLFSVLLVFGDAQKSSGPATPKAPKNPKTATSSKTAGIQAKQTDQNKTPAALPPAALSTDPEICAMETNQTGSGLPSFECTLKELPKDILSKWNEYMTKNNKNSAEILKEICDAGEDKQDPDFIKRLSDNEKAMVNDTSVLCRIRKTTPPECPLPILDA</sequence>
<feature type="compositionally biased region" description="Polar residues" evidence="1">
    <location>
        <begin position="59"/>
        <end position="75"/>
    </location>
</feature>
<accession>A0A0K8RQJ7</accession>
<feature type="region of interest" description="Disordered" evidence="1">
    <location>
        <begin position="43"/>
        <end position="83"/>
    </location>
</feature>
<feature type="compositionally biased region" description="Low complexity" evidence="1">
    <location>
        <begin position="45"/>
        <end position="58"/>
    </location>
</feature>
<evidence type="ECO:0000256" key="1">
    <source>
        <dbReference type="SAM" id="MobiDB-lite"/>
    </source>
</evidence>